<sequence>MNDLSDLLDRAAGQADAVHDTRPDVVRGRRALARTRLRRTALGAVGIAAVGVVGLAATGIGGRDRDAAPVATDPPTVETTSAPTTDPTPSPTPPPSANHVGIVTNTPPGWQVQGNDPSTLVMARPGDTSSRDDFGGKLVLMLTSNPPSGQKRVLDTGRVVWVDRSAQSGYSTVAVRTRQPAEPEGLLVLQFPTDAISEQQAISLVTDALVLRDAVPVEG</sequence>
<feature type="compositionally biased region" description="Polar residues" evidence="1">
    <location>
        <begin position="103"/>
        <end position="118"/>
    </location>
</feature>
<comment type="caution">
    <text evidence="3">The sequence shown here is derived from an EMBL/GenBank/DDBJ whole genome shotgun (WGS) entry which is preliminary data.</text>
</comment>
<evidence type="ECO:0000256" key="2">
    <source>
        <dbReference type="SAM" id="Phobius"/>
    </source>
</evidence>
<evidence type="ECO:0000313" key="4">
    <source>
        <dbReference type="Proteomes" id="UP000473325"/>
    </source>
</evidence>
<proteinExistence type="predicted"/>
<keyword evidence="2" id="KW-0472">Membrane</keyword>
<name>A0A6L7EVZ2_9ACTN</name>
<reference evidence="3 4" key="1">
    <citation type="submission" date="2019-12" db="EMBL/GenBank/DDBJ databases">
        <authorList>
            <person name="Kun Z."/>
        </authorList>
    </citation>
    <scope>NUCLEOTIDE SEQUENCE [LARGE SCALE GENOMIC DNA]</scope>
    <source>
        <strain evidence="3 4">YIM 123512</strain>
    </source>
</reference>
<dbReference type="RefSeq" id="WP_160874668.1">
    <property type="nucleotide sequence ID" value="NZ_WUEK01000001.1"/>
</dbReference>
<dbReference type="AlphaFoldDB" id="A0A6L7EVZ2"/>
<keyword evidence="2" id="KW-1133">Transmembrane helix</keyword>
<feature type="compositionally biased region" description="Low complexity" evidence="1">
    <location>
        <begin position="74"/>
        <end position="85"/>
    </location>
</feature>
<evidence type="ECO:0000313" key="3">
    <source>
        <dbReference type="EMBL" id="MXG88365.1"/>
    </source>
</evidence>
<protein>
    <submittedName>
        <fullName evidence="3">Uncharacterized protein</fullName>
    </submittedName>
</protein>
<keyword evidence="4" id="KW-1185">Reference proteome</keyword>
<accession>A0A6L7EVZ2</accession>
<feature type="transmembrane region" description="Helical" evidence="2">
    <location>
        <begin position="40"/>
        <end position="60"/>
    </location>
</feature>
<dbReference type="EMBL" id="WUEK01000001">
    <property type="protein sequence ID" value="MXG88365.1"/>
    <property type="molecule type" value="Genomic_DNA"/>
</dbReference>
<gene>
    <name evidence="3" type="ORF">GRQ65_02240</name>
</gene>
<keyword evidence="2" id="KW-0812">Transmembrane</keyword>
<feature type="compositionally biased region" description="Pro residues" evidence="1">
    <location>
        <begin position="86"/>
        <end position="96"/>
    </location>
</feature>
<dbReference type="Proteomes" id="UP000473325">
    <property type="component" value="Unassembled WGS sequence"/>
</dbReference>
<feature type="region of interest" description="Disordered" evidence="1">
    <location>
        <begin position="60"/>
        <end position="129"/>
    </location>
</feature>
<evidence type="ECO:0000256" key="1">
    <source>
        <dbReference type="SAM" id="MobiDB-lite"/>
    </source>
</evidence>
<organism evidence="3 4">
    <name type="scientific">Nocardioides flavescens</name>
    <dbReference type="NCBI Taxonomy" id="2691959"/>
    <lineage>
        <taxon>Bacteria</taxon>
        <taxon>Bacillati</taxon>
        <taxon>Actinomycetota</taxon>
        <taxon>Actinomycetes</taxon>
        <taxon>Propionibacteriales</taxon>
        <taxon>Nocardioidaceae</taxon>
        <taxon>Nocardioides</taxon>
    </lineage>
</organism>